<protein>
    <submittedName>
        <fullName evidence="2">SRPBCC family protein</fullName>
    </submittedName>
</protein>
<reference evidence="2 3" key="1">
    <citation type="journal article" date="2018" name="Int. J. Syst. Evol. Microbiol.">
        <title>Zhouia spongiae sp. nov., isolated from a marine sponge.</title>
        <authorList>
            <person name="Zhuang L."/>
            <person name="Lin B."/>
            <person name="Qin F."/>
            <person name="Luo L."/>
        </authorList>
    </citation>
    <scope>NUCLEOTIDE SEQUENCE [LARGE SCALE GENOMIC DNA]</scope>
    <source>
        <strain evidence="2 3">HN-Y44</strain>
    </source>
</reference>
<dbReference type="InterPro" id="IPR023393">
    <property type="entry name" value="START-like_dom_sf"/>
</dbReference>
<gene>
    <name evidence="2" type="ORF">MQE36_11415</name>
</gene>
<dbReference type="CDD" id="cd07818">
    <property type="entry name" value="SRPBCC_1"/>
    <property type="match status" value="1"/>
</dbReference>
<dbReference type="InterPro" id="IPR019587">
    <property type="entry name" value="Polyketide_cyclase/dehydratase"/>
</dbReference>
<evidence type="ECO:0000313" key="2">
    <source>
        <dbReference type="EMBL" id="UNY97692.1"/>
    </source>
</evidence>
<dbReference type="SUPFAM" id="SSF55961">
    <property type="entry name" value="Bet v1-like"/>
    <property type="match status" value="1"/>
</dbReference>
<keyword evidence="1" id="KW-0812">Transmembrane</keyword>
<sequence length="176" mass="20318">MTIIIYIIIAIIGVVLLLTIIAPKNYHVSRHITIDKPLPEVFDYLKYVKNQSRWSPWEAKDPEMQKDFVGTDGMVGFVSKWKGNKEVGEGEQEITNIVKNKVVETQLRFLKPWKSVSDAYIKVSEVTENITKVTWGFQGENKFPMSIFMLFMNMDKTVGKDFEEGLGKLKRVLEKQ</sequence>
<organism evidence="2 3">
    <name type="scientific">Zhouia spongiae</name>
    <dbReference type="NCBI Taxonomy" id="2202721"/>
    <lineage>
        <taxon>Bacteria</taxon>
        <taxon>Pseudomonadati</taxon>
        <taxon>Bacteroidota</taxon>
        <taxon>Flavobacteriia</taxon>
        <taxon>Flavobacteriales</taxon>
        <taxon>Flavobacteriaceae</taxon>
        <taxon>Zhouia</taxon>
    </lineage>
</organism>
<dbReference type="RefSeq" id="WP_242936103.1">
    <property type="nucleotide sequence ID" value="NZ_CP094326.1"/>
</dbReference>
<dbReference type="Pfam" id="PF10604">
    <property type="entry name" value="Polyketide_cyc2"/>
    <property type="match status" value="1"/>
</dbReference>
<dbReference type="EMBL" id="CP094326">
    <property type="protein sequence ID" value="UNY97692.1"/>
    <property type="molecule type" value="Genomic_DNA"/>
</dbReference>
<keyword evidence="3" id="KW-1185">Reference proteome</keyword>
<name>A0ABY3YIJ9_9FLAO</name>
<proteinExistence type="predicted"/>
<dbReference type="Proteomes" id="UP000829476">
    <property type="component" value="Chromosome"/>
</dbReference>
<evidence type="ECO:0000256" key="1">
    <source>
        <dbReference type="SAM" id="Phobius"/>
    </source>
</evidence>
<evidence type="ECO:0000313" key="3">
    <source>
        <dbReference type="Proteomes" id="UP000829476"/>
    </source>
</evidence>
<feature type="transmembrane region" description="Helical" evidence="1">
    <location>
        <begin position="6"/>
        <end position="23"/>
    </location>
</feature>
<keyword evidence="1" id="KW-1133">Transmembrane helix</keyword>
<accession>A0ABY3YIJ9</accession>
<keyword evidence="1" id="KW-0472">Membrane</keyword>
<dbReference type="Gene3D" id="3.30.530.20">
    <property type="match status" value="1"/>
</dbReference>